<gene>
    <name evidence="6" type="primary">RPPL1_248</name>
    <name evidence="6" type="ORF">CK203_108218</name>
</gene>
<evidence type="ECO:0000313" key="7">
    <source>
        <dbReference type="Proteomes" id="UP000288805"/>
    </source>
</evidence>
<keyword evidence="3" id="KW-0611">Plant defense</keyword>
<dbReference type="Gene3D" id="3.80.10.10">
    <property type="entry name" value="Ribonuclease Inhibitor"/>
    <property type="match status" value="2"/>
</dbReference>
<dbReference type="PANTHER" id="PTHR36766">
    <property type="entry name" value="PLANT BROAD-SPECTRUM MILDEW RESISTANCE PROTEIN RPW8"/>
    <property type="match status" value="1"/>
</dbReference>
<dbReference type="Proteomes" id="UP000288805">
    <property type="component" value="Unassembled WGS sequence"/>
</dbReference>
<feature type="domain" description="R13L1/DRL21-like LRR repeat region" evidence="5">
    <location>
        <begin position="329"/>
        <end position="424"/>
    </location>
</feature>
<evidence type="ECO:0000313" key="6">
    <source>
        <dbReference type="EMBL" id="RVW21723.1"/>
    </source>
</evidence>
<dbReference type="EMBL" id="QGNW01002272">
    <property type="protein sequence ID" value="RVW21723.1"/>
    <property type="molecule type" value="Genomic_DNA"/>
</dbReference>
<evidence type="ECO:0000259" key="4">
    <source>
        <dbReference type="Pfam" id="PF23559"/>
    </source>
</evidence>
<protein>
    <submittedName>
        <fullName evidence="6">Putative disease resistance RPP13-like protein 1</fullName>
    </submittedName>
</protein>
<name>A0A438CET0_VITVI</name>
<feature type="domain" description="Disease resistance protein winged helix" evidence="4">
    <location>
        <begin position="107"/>
        <end position="173"/>
    </location>
</feature>
<proteinExistence type="predicted"/>
<sequence>MKGASAFGSQSTKSRKLNILILHLWSCLGFRTIFKLKIIKKCHGLPLAAKTLAGLLRCKQDEKDWKDMLNSEIWDLPKEQSRILPALHLSYHYLPAKLKHGFAYCSIFPKAYEFQKEELILLWAAQGFVGGLKRGEAIEEVDETCFGELLSRSFFQQSGRNNSLFVMHDLIHDWHNLYPKNFVFGWKLDSKTMFQRGTRHVAYIREEPDVSKKFDPLCETDKLGTFLPLLMPSEFPTHCYLANEVLHDLLLTFRCLRVLLLSYYNITHSPPFGNLKHEKLPLEIGKLINLRHLDISETILEGMPTGINKLKDLRRLTTFVVGKHGGARIAELRDLSHLQGALSILNLQNVVNAIDVLEANLKKKELDDLVFEWDPNTLVDYSENQTTVLQKLQPHNKLKRLSVESYNGTKFQLQSLKDLLIVKMDGVRKVGAELYGNNGCGSSSIKPFGSLVILRFEEMSEWEEWVYCGVEFPCLKELYIKKCPKLKKDLPKHLPKLTKLEISKCRQLMCCLPMAPSICELKLDKCKDVMLRSASSLIPLTSLEVSNVWKILVELQQLQSLVKLSVYGCGDTREMLPILHNLISLKHLEIKSCKNLSSLSEMGLPPMLEMLDIEGCPILKSLPRGISSLKELSISSLPLHSRWTSPRGSHISSELVYLCCPNLDSFPQGGLPTPNLKKLWIYDCEKLKSLPQGMHTLHTSLQYLNIYYCPEIDSFPEGGLPIDLSSLVIHNCDKLMACRKEWGLQMLPFLRTLSIEGNDQEKRLESFPEEWLLPSTLTSLAIKGFPNLKSLDNPLLKCDLQTVGITALKDMWMCKVVSKVLHMLFCDMFKYFPEQGCPLPSLFLEFIHVLC</sequence>
<comment type="caution">
    <text evidence="6">The sequence shown here is derived from an EMBL/GenBank/DDBJ whole genome shotgun (WGS) entry which is preliminary data.</text>
</comment>
<evidence type="ECO:0000259" key="5">
    <source>
        <dbReference type="Pfam" id="PF25019"/>
    </source>
</evidence>
<dbReference type="SUPFAM" id="SSF52058">
    <property type="entry name" value="L domain-like"/>
    <property type="match status" value="2"/>
</dbReference>
<dbReference type="Gene3D" id="1.10.10.10">
    <property type="entry name" value="Winged helix-like DNA-binding domain superfamily/Winged helix DNA-binding domain"/>
    <property type="match status" value="1"/>
</dbReference>
<dbReference type="PANTHER" id="PTHR36766:SF40">
    <property type="entry name" value="DISEASE RESISTANCE PROTEIN RGA3"/>
    <property type="match status" value="1"/>
</dbReference>
<dbReference type="InterPro" id="IPR027417">
    <property type="entry name" value="P-loop_NTPase"/>
</dbReference>
<dbReference type="InterPro" id="IPR056789">
    <property type="entry name" value="LRR_R13L1-DRL21"/>
</dbReference>
<reference evidence="6 7" key="1">
    <citation type="journal article" date="2018" name="PLoS Genet.">
        <title>Population sequencing reveals clonal diversity and ancestral inbreeding in the grapevine cultivar Chardonnay.</title>
        <authorList>
            <person name="Roach M.J."/>
            <person name="Johnson D.L."/>
            <person name="Bohlmann J."/>
            <person name="van Vuuren H.J."/>
            <person name="Jones S.J."/>
            <person name="Pretorius I.S."/>
            <person name="Schmidt S.A."/>
            <person name="Borneman A.R."/>
        </authorList>
    </citation>
    <scope>NUCLEOTIDE SEQUENCE [LARGE SCALE GENOMIC DNA]</scope>
    <source>
        <strain evidence="7">cv. Chardonnay</strain>
        <tissue evidence="6">Leaf</tissue>
    </source>
</reference>
<dbReference type="Gene3D" id="1.10.8.430">
    <property type="entry name" value="Helical domain of apoptotic protease-activating factors"/>
    <property type="match status" value="1"/>
</dbReference>
<dbReference type="GO" id="GO:0006952">
    <property type="term" value="P:defense response"/>
    <property type="evidence" value="ECO:0007669"/>
    <property type="project" value="UniProtKB-KW"/>
</dbReference>
<dbReference type="SUPFAM" id="SSF52540">
    <property type="entry name" value="P-loop containing nucleoside triphosphate hydrolases"/>
    <property type="match status" value="1"/>
</dbReference>
<dbReference type="GO" id="GO:0043531">
    <property type="term" value="F:ADP binding"/>
    <property type="evidence" value="ECO:0007669"/>
    <property type="project" value="InterPro"/>
</dbReference>
<dbReference type="InterPro" id="IPR042197">
    <property type="entry name" value="Apaf_helical"/>
</dbReference>
<evidence type="ECO:0000256" key="1">
    <source>
        <dbReference type="ARBA" id="ARBA00022614"/>
    </source>
</evidence>
<dbReference type="AlphaFoldDB" id="A0A438CET0"/>
<keyword evidence="1" id="KW-0433">Leucine-rich repeat</keyword>
<evidence type="ECO:0000256" key="3">
    <source>
        <dbReference type="ARBA" id="ARBA00022821"/>
    </source>
</evidence>
<evidence type="ECO:0000256" key="2">
    <source>
        <dbReference type="ARBA" id="ARBA00022737"/>
    </source>
</evidence>
<keyword evidence="2" id="KW-0677">Repeat</keyword>
<dbReference type="Pfam" id="PF23559">
    <property type="entry name" value="WHD_DRP"/>
    <property type="match status" value="1"/>
</dbReference>
<organism evidence="6 7">
    <name type="scientific">Vitis vinifera</name>
    <name type="common">Grape</name>
    <dbReference type="NCBI Taxonomy" id="29760"/>
    <lineage>
        <taxon>Eukaryota</taxon>
        <taxon>Viridiplantae</taxon>
        <taxon>Streptophyta</taxon>
        <taxon>Embryophyta</taxon>
        <taxon>Tracheophyta</taxon>
        <taxon>Spermatophyta</taxon>
        <taxon>Magnoliopsida</taxon>
        <taxon>eudicotyledons</taxon>
        <taxon>Gunneridae</taxon>
        <taxon>Pentapetalae</taxon>
        <taxon>rosids</taxon>
        <taxon>Vitales</taxon>
        <taxon>Vitaceae</taxon>
        <taxon>Viteae</taxon>
        <taxon>Vitis</taxon>
    </lineage>
</organism>
<accession>A0A438CET0</accession>
<dbReference type="InterPro" id="IPR032675">
    <property type="entry name" value="LRR_dom_sf"/>
</dbReference>
<dbReference type="InterPro" id="IPR036388">
    <property type="entry name" value="WH-like_DNA-bd_sf"/>
</dbReference>
<dbReference type="InterPro" id="IPR058922">
    <property type="entry name" value="WHD_DRP"/>
</dbReference>
<dbReference type="Pfam" id="PF25019">
    <property type="entry name" value="LRR_R13L1-DRL21"/>
    <property type="match status" value="1"/>
</dbReference>